<keyword evidence="3" id="KW-0548">Nucleotidyltransferase</keyword>
<feature type="region of interest" description="Disordered" evidence="8">
    <location>
        <begin position="126"/>
        <end position="148"/>
    </location>
</feature>
<dbReference type="CDD" id="cd09274">
    <property type="entry name" value="RNase_HI_RT_Ty3"/>
    <property type="match status" value="1"/>
</dbReference>
<accession>A0A7D9DAP1</accession>
<sequence length="635" mass="71171">MEILESLFIKPKNEIFARHILATRRRQPSETLDEYLQVLKTLSKDCNFKNMTAAQYCEESIRDAFITGLQSSHIRQRLLENKTLDLKTVFDQACALELAMRSSETYTATQPSVNAAVPTYSDIPQSPTEISQHHSCNGEERPLCEGVSRPANPRGRISAAAWSPSLATVPTIPTSLSKSSTTVCINGLQVKALFDSGSNESFIHPSIVKEAALTVRPSSSTISMATLASSVKICGTCIVNLVYQEQIYKDLSLSVLPGLCADLILGLDFQSQHQSYGGSKPPLSVCSFSKLNMEPPEPFANLTSDCHPIATNSRRYSQEDTEFIDKEVTRLLEEGIIEPSQSPWRAQVVVTKDENHKKRLAIDYSQTINRFTLLDAFPLPNISEMVNEIAKYRVFSTIDLWSAYHPLPLKDEDKPYIAFEARNGLYQFTRLPFGVTNGVACFQREMVKLVEQHTLNGVFPYLDNITICGKDQEDHDENLERFLEAAKCKNVCYNDDKSIFATRCLPLLGYLIEEGNTSQAVQAFESLKKTVEEAVVAAIDDSIPFEVETDASDVALAATLNQKGRPVAFFSRTLQSSEIKHASVEKEAQAIIEAVRHWKHFLTGRHFTLVTDQKSVSYMFDQRHKTKIKNDKIMR</sequence>
<dbReference type="PANTHER" id="PTHR37984:SF5">
    <property type="entry name" value="PROTEIN NYNRIN-LIKE"/>
    <property type="match status" value="1"/>
</dbReference>
<dbReference type="GO" id="GO:0004519">
    <property type="term" value="F:endonuclease activity"/>
    <property type="evidence" value="ECO:0007669"/>
    <property type="project" value="UniProtKB-KW"/>
</dbReference>
<dbReference type="Pfam" id="PF13975">
    <property type="entry name" value="gag-asp_proteas"/>
    <property type="match status" value="1"/>
</dbReference>
<dbReference type="AlphaFoldDB" id="A0A7D9DAP1"/>
<dbReference type="InterPro" id="IPR021109">
    <property type="entry name" value="Peptidase_aspartic_dom_sf"/>
</dbReference>
<evidence type="ECO:0000256" key="2">
    <source>
        <dbReference type="ARBA" id="ARBA00022679"/>
    </source>
</evidence>
<keyword evidence="6" id="KW-0378">Hydrolase</keyword>
<dbReference type="GO" id="GO:0004190">
    <property type="term" value="F:aspartic-type endopeptidase activity"/>
    <property type="evidence" value="ECO:0007669"/>
    <property type="project" value="InterPro"/>
</dbReference>
<dbReference type="InterPro" id="IPR050951">
    <property type="entry name" value="Retrovirus_Pol_polyprotein"/>
</dbReference>
<evidence type="ECO:0000256" key="1">
    <source>
        <dbReference type="ARBA" id="ARBA00012493"/>
    </source>
</evidence>
<keyword evidence="7" id="KW-0695">RNA-directed DNA polymerase</keyword>
<feature type="compositionally biased region" description="Polar residues" evidence="8">
    <location>
        <begin position="126"/>
        <end position="135"/>
    </location>
</feature>
<dbReference type="Gene3D" id="3.10.10.10">
    <property type="entry name" value="HIV Type 1 Reverse Transcriptase, subunit A, domain 1"/>
    <property type="match status" value="1"/>
</dbReference>
<dbReference type="Gene3D" id="3.30.70.270">
    <property type="match status" value="1"/>
</dbReference>
<dbReference type="InterPro" id="IPR001969">
    <property type="entry name" value="Aspartic_peptidase_AS"/>
</dbReference>
<evidence type="ECO:0000256" key="7">
    <source>
        <dbReference type="ARBA" id="ARBA00022918"/>
    </source>
</evidence>
<comment type="caution">
    <text evidence="9">The sequence shown here is derived from an EMBL/GenBank/DDBJ whole genome shotgun (WGS) entry which is preliminary data.</text>
</comment>
<dbReference type="InterPro" id="IPR000477">
    <property type="entry name" value="RT_dom"/>
</dbReference>
<dbReference type="CDD" id="cd01647">
    <property type="entry name" value="RT_LTR"/>
    <property type="match status" value="1"/>
</dbReference>
<dbReference type="EMBL" id="CACRXK020000346">
    <property type="protein sequence ID" value="CAB3981036.1"/>
    <property type="molecule type" value="Genomic_DNA"/>
</dbReference>
<dbReference type="Gene3D" id="2.40.70.10">
    <property type="entry name" value="Acid Proteases"/>
    <property type="match status" value="1"/>
</dbReference>
<dbReference type="GO" id="GO:0003964">
    <property type="term" value="F:RNA-directed DNA polymerase activity"/>
    <property type="evidence" value="ECO:0007669"/>
    <property type="project" value="UniProtKB-KW"/>
</dbReference>
<dbReference type="InterPro" id="IPR043128">
    <property type="entry name" value="Rev_trsase/Diguanyl_cyclase"/>
</dbReference>
<dbReference type="Proteomes" id="UP001152795">
    <property type="component" value="Unassembled WGS sequence"/>
</dbReference>
<keyword evidence="2" id="KW-0808">Transferase</keyword>
<evidence type="ECO:0000256" key="6">
    <source>
        <dbReference type="ARBA" id="ARBA00022801"/>
    </source>
</evidence>
<keyword evidence="10" id="KW-1185">Reference proteome</keyword>
<dbReference type="SUPFAM" id="SSF56672">
    <property type="entry name" value="DNA/RNA polymerases"/>
    <property type="match status" value="1"/>
</dbReference>
<dbReference type="GO" id="GO:0006508">
    <property type="term" value="P:proteolysis"/>
    <property type="evidence" value="ECO:0007669"/>
    <property type="project" value="InterPro"/>
</dbReference>
<evidence type="ECO:0000313" key="9">
    <source>
        <dbReference type="EMBL" id="CAB3981036.1"/>
    </source>
</evidence>
<evidence type="ECO:0000256" key="8">
    <source>
        <dbReference type="SAM" id="MobiDB-lite"/>
    </source>
</evidence>
<evidence type="ECO:0000256" key="4">
    <source>
        <dbReference type="ARBA" id="ARBA00022722"/>
    </source>
</evidence>
<name>A0A7D9DAP1_PARCT</name>
<reference evidence="9" key="1">
    <citation type="submission" date="2020-04" db="EMBL/GenBank/DDBJ databases">
        <authorList>
            <person name="Alioto T."/>
            <person name="Alioto T."/>
            <person name="Gomez Garrido J."/>
        </authorList>
    </citation>
    <scope>NUCLEOTIDE SEQUENCE</scope>
    <source>
        <strain evidence="9">A484AB</strain>
    </source>
</reference>
<keyword evidence="4" id="KW-0540">Nuclease</keyword>
<evidence type="ECO:0000256" key="3">
    <source>
        <dbReference type="ARBA" id="ARBA00022695"/>
    </source>
</evidence>
<evidence type="ECO:0000256" key="5">
    <source>
        <dbReference type="ARBA" id="ARBA00022759"/>
    </source>
</evidence>
<dbReference type="Pfam" id="PF17917">
    <property type="entry name" value="RT_RNaseH"/>
    <property type="match status" value="1"/>
</dbReference>
<gene>
    <name evidence="9" type="ORF">PACLA_8A057616</name>
</gene>
<dbReference type="EC" id="2.7.7.49" evidence="1"/>
<dbReference type="InterPro" id="IPR041373">
    <property type="entry name" value="RT_RNaseH"/>
</dbReference>
<dbReference type="PROSITE" id="PS50878">
    <property type="entry name" value="RT_POL"/>
    <property type="match status" value="1"/>
</dbReference>
<dbReference type="PANTHER" id="PTHR37984">
    <property type="entry name" value="PROTEIN CBG26694"/>
    <property type="match status" value="1"/>
</dbReference>
<organism evidence="9 10">
    <name type="scientific">Paramuricea clavata</name>
    <name type="common">Red gorgonian</name>
    <name type="synonym">Violescent sea-whip</name>
    <dbReference type="NCBI Taxonomy" id="317549"/>
    <lineage>
        <taxon>Eukaryota</taxon>
        <taxon>Metazoa</taxon>
        <taxon>Cnidaria</taxon>
        <taxon>Anthozoa</taxon>
        <taxon>Octocorallia</taxon>
        <taxon>Malacalcyonacea</taxon>
        <taxon>Plexauridae</taxon>
        <taxon>Paramuricea</taxon>
    </lineage>
</organism>
<dbReference type="PROSITE" id="PS00141">
    <property type="entry name" value="ASP_PROTEASE"/>
    <property type="match status" value="1"/>
</dbReference>
<keyword evidence="5" id="KW-0255">Endonuclease</keyword>
<dbReference type="SUPFAM" id="SSF50630">
    <property type="entry name" value="Acid proteases"/>
    <property type="match status" value="1"/>
</dbReference>
<proteinExistence type="predicted"/>
<dbReference type="Pfam" id="PF00078">
    <property type="entry name" value="RVT_1"/>
    <property type="match status" value="1"/>
</dbReference>
<protein>
    <recommendedName>
        <fullName evidence="1">RNA-directed DNA polymerase</fullName>
        <ecNumber evidence="1">2.7.7.49</ecNumber>
    </recommendedName>
</protein>
<dbReference type="CDD" id="cd00303">
    <property type="entry name" value="retropepsin_like"/>
    <property type="match status" value="1"/>
</dbReference>
<dbReference type="InterPro" id="IPR043502">
    <property type="entry name" value="DNA/RNA_pol_sf"/>
</dbReference>
<evidence type="ECO:0000313" key="10">
    <source>
        <dbReference type="Proteomes" id="UP001152795"/>
    </source>
</evidence>
<dbReference type="OrthoDB" id="5984676at2759"/>